<dbReference type="OrthoDB" id="7991996at2"/>
<dbReference type="InterPro" id="IPR001610">
    <property type="entry name" value="PAC"/>
</dbReference>
<dbReference type="PROSITE" id="PS50113">
    <property type="entry name" value="PAC"/>
    <property type="match status" value="2"/>
</dbReference>
<dbReference type="PANTHER" id="PTHR44757:SF2">
    <property type="entry name" value="BIOFILM ARCHITECTURE MAINTENANCE PROTEIN MBAA"/>
    <property type="match status" value="1"/>
</dbReference>
<feature type="domain" description="PAS" evidence="4">
    <location>
        <begin position="251"/>
        <end position="296"/>
    </location>
</feature>
<dbReference type="PRINTS" id="PR00260">
    <property type="entry name" value="CHEMTRNSDUCR"/>
</dbReference>
<dbReference type="Gene3D" id="1.10.287.950">
    <property type="entry name" value="Methyl-accepting chemotaxis protein"/>
    <property type="match status" value="1"/>
</dbReference>
<dbReference type="SMART" id="SM00086">
    <property type="entry name" value="PAC"/>
    <property type="match status" value="4"/>
</dbReference>
<dbReference type="InterPro" id="IPR052155">
    <property type="entry name" value="Biofilm_reg_signaling"/>
</dbReference>
<dbReference type="GO" id="GO:0007165">
    <property type="term" value="P:signal transduction"/>
    <property type="evidence" value="ECO:0007669"/>
    <property type="project" value="UniProtKB-KW"/>
</dbReference>
<dbReference type="Pfam" id="PF00015">
    <property type="entry name" value="MCPsignal"/>
    <property type="match status" value="1"/>
</dbReference>
<dbReference type="GO" id="GO:0004888">
    <property type="term" value="F:transmembrane signaling receptor activity"/>
    <property type="evidence" value="ECO:0007669"/>
    <property type="project" value="InterPro"/>
</dbReference>
<dbReference type="InterPro" id="IPR035965">
    <property type="entry name" value="PAS-like_dom_sf"/>
</dbReference>
<reference evidence="6 7" key="1">
    <citation type="submission" date="2018-06" db="EMBL/GenBank/DDBJ databases">
        <title>Nitrincola tibetense sp. nov., isolated from Lake XuguoCo on Tibetan Plateau.</title>
        <authorList>
            <person name="Xing P."/>
        </authorList>
    </citation>
    <scope>NUCLEOTIDE SEQUENCE [LARGE SCALE GENOMIC DNA]</scope>
    <source>
        <strain evidence="7">xg18</strain>
    </source>
</reference>
<proteinExistence type="predicted"/>
<dbReference type="InterPro" id="IPR004090">
    <property type="entry name" value="Chemotax_Me-accpt_rcpt"/>
</dbReference>
<evidence type="ECO:0000259" key="3">
    <source>
        <dbReference type="PROSITE" id="PS50111"/>
    </source>
</evidence>
<evidence type="ECO:0000313" key="7">
    <source>
        <dbReference type="Proteomes" id="UP000250744"/>
    </source>
</evidence>
<dbReference type="SMART" id="SM00283">
    <property type="entry name" value="MA"/>
    <property type="match status" value="1"/>
</dbReference>
<dbReference type="CDD" id="cd00130">
    <property type="entry name" value="PAS"/>
    <property type="match status" value="3"/>
</dbReference>
<dbReference type="Pfam" id="PF13426">
    <property type="entry name" value="PAS_9"/>
    <property type="match status" value="3"/>
</dbReference>
<evidence type="ECO:0000259" key="4">
    <source>
        <dbReference type="PROSITE" id="PS50112"/>
    </source>
</evidence>
<protein>
    <recommendedName>
        <fullName evidence="8">Diguanylate cyclase</fullName>
    </recommendedName>
</protein>
<feature type="domain" description="PAS" evidence="4">
    <location>
        <begin position="127"/>
        <end position="197"/>
    </location>
</feature>
<keyword evidence="7" id="KW-1185">Reference proteome</keyword>
<dbReference type="NCBIfam" id="TIGR00229">
    <property type="entry name" value="sensory_box"/>
    <property type="match status" value="3"/>
</dbReference>
<dbReference type="PROSITE" id="PS50111">
    <property type="entry name" value="CHEMOTAXIS_TRANSDUC_2"/>
    <property type="match status" value="1"/>
</dbReference>
<feature type="domain" description="PAC" evidence="5">
    <location>
        <begin position="323"/>
        <end position="377"/>
    </location>
</feature>
<comment type="caution">
    <text evidence="6">The sequence shown here is derived from an EMBL/GenBank/DDBJ whole genome shotgun (WGS) entry which is preliminary data.</text>
</comment>
<dbReference type="GO" id="GO:0006935">
    <property type="term" value="P:chemotaxis"/>
    <property type="evidence" value="ECO:0007669"/>
    <property type="project" value="InterPro"/>
</dbReference>
<dbReference type="InterPro" id="IPR000700">
    <property type="entry name" value="PAS-assoc_C"/>
</dbReference>
<feature type="domain" description="Methyl-accepting transducer" evidence="3">
    <location>
        <begin position="488"/>
        <end position="584"/>
    </location>
</feature>
<accession>A0A364NI11</accession>
<dbReference type="SMART" id="SM00091">
    <property type="entry name" value="PAS"/>
    <property type="match status" value="3"/>
</dbReference>
<name>A0A364NI11_9GAMM</name>
<dbReference type="GO" id="GO:0016020">
    <property type="term" value="C:membrane"/>
    <property type="evidence" value="ECO:0007669"/>
    <property type="project" value="InterPro"/>
</dbReference>
<gene>
    <name evidence="6" type="ORF">DN062_16695</name>
</gene>
<evidence type="ECO:0000256" key="2">
    <source>
        <dbReference type="PROSITE-ProRule" id="PRU00284"/>
    </source>
</evidence>
<sequence>MMFFRKPDLSKRSLDQSAIAVVTIDDANNVVYLNLAAEQLWGFAESEVLGKNVRMLVPRMHQSNHDSYVNRHRETGENRIVGSSRELEIERKDGSKTWVNLTLSQLKIGRKLYYTAFARDCTKERAERSVVEQVLEQAHDGVITIDSQNNIMFANPAAVKLWGFSRDEMIGQNIKMLVAPEHRGQHDSYVNRNRDTGVNRLIGKPIELPIHTRSGEIRWGLITLAKVVVGKEILYTAFVKDVTEEVSKREEIEMLSLVANETSNAVVITNAKGEILYVNSGFQNMTGYSLDDVKGKVPGRFLQGRDTNPSTVKDISQKLKSNQSFYKEILNYRKDGKPYWIAMSINPVFDKSGKLYRFVSVQADITTIKQSAKDSMDRLDLINESLMVVEWYPNGKLAHVNQLFLNRAGGKDEAQKAADSIWKQLHAEQSRKKLLDKGQQISLIVEFSDKQGQRRSFDARVCELNDFEGNVTRFVVFGVDITDRQIALKETQQAMQELLKVGNQIGDIVGSIAGIAGQTNLLALNAAIEAARAGEAGRGFAVVASEVRELASRSSESASQIGELVETTRSRIDQLAHSLERINR</sequence>
<evidence type="ECO:0000256" key="1">
    <source>
        <dbReference type="ARBA" id="ARBA00023224"/>
    </source>
</evidence>
<dbReference type="EMBL" id="QKRX01000017">
    <property type="protein sequence ID" value="RAU16768.1"/>
    <property type="molecule type" value="Genomic_DNA"/>
</dbReference>
<dbReference type="InterPro" id="IPR000014">
    <property type="entry name" value="PAS"/>
</dbReference>
<dbReference type="Gene3D" id="3.30.450.20">
    <property type="entry name" value="PAS domain"/>
    <property type="match status" value="4"/>
</dbReference>
<dbReference type="InterPro" id="IPR013767">
    <property type="entry name" value="PAS_fold"/>
</dbReference>
<dbReference type="InterPro" id="IPR004089">
    <property type="entry name" value="MCPsignal_dom"/>
</dbReference>
<evidence type="ECO:0000259" key="5">
    <source>
        <dbReference type="PROSITE" id="PS50113"/>
    </source>
</evidence>
<dbReference type="GO" id="GO:0006355">
    <property type="term" value="P:regulation of DNA-templated transcription"/>
    <property type="evidence" value="ECO:0007669"/>
    <property type="project" value="InterPro"/>
</dbReference>
<feature type="domain" description="PAC" evidence="5">
    <location>
        <begin position="437"/>
        <end position="493"/>
    </location>
</feature>
<dbReference type="SUPFAM" id="SSF58104">
    <property type="entry name" value="Methyl-accepting chemotaxis protein (MCP) signaling domain"/>
    <property type="match status" value="1"/>
</dbReference>
<evidence type="ECO:0008006" key="8">
    <source>
        <dbReference type="Google" id="ProtNLM"/>
    </source>
</evidence>
<organism evidence="6 7">
    <name type="scientific">Nitrincola tibetensis</name>
    <dbReference type="NCBI Taxonomy" id="2219697"/>
    <lineage>
        <taxon>Bacteria</taxon>
        <taxon>Pseudomonadati</taxon>
        <taxon>Pseudomonadota</taxon>
        <taxon>Gammaproteobacteria</taxon>
        <taxon>Oceanospirillales</taxon>
        <taxon>Oceanospirillaceae</taxon>
        <taxon>Nitrincola</taxon>
    </lineage>
</organism>
<dbReference type="AlphaFoldDB" id="A0A364NI11"/>
<dbReference type="PROSITE" id="PS50112">
    <property type="entry name" value="PAS"/>
    <property type="match status" value="3"/>
</dbReference>
<dbReference type="SUPFAM" id="SSF55785">
    <property type="entry name" value="PYP-like sensor domain (PAS domain)"/>
    <property type="match status" value="4"/>
</dbReference>
<dbReference type="PANTHER" id="PTHR44757">
    <property type="entry name" value="DIGUANYLATE CYCLASE DGCP"/>
    <property type="match status" value="1"/>
</dbReference>
<feature type="domain" description="PAS" evidence="4">
    <location>
        <begin position="6"/>
        <end position="79"/>
    </location>
</feature>
<dbReference type="Proteomes" id="UP000250744">
    <property type="component" value="Unassembled WGS sequence"/>
</dbReference>
<evidence type="ECO:0000313" key="6">
    <source>
        <dbReference type="EMBL" id="RAU16768.1"/>
    </source>
</evidence>
<keyword evidence="1 2" id="KW-0807">Transducer</keyword>
<dbReference type="Pfam" id="PF00989">
    <property type="entry name" value="PAS"/>
    <property type="match status" value="1"/>
</dbReference>